<dbReference type="OrthoDB" id="9989245at2759"/>
<proteinExistence type="predicted"/>
<evidence type="ECO:0000313" key="4">
    <source>
        <dbReference type="Proteomes" id="UP000663882"/>
    </source>
</evidence>
<dbReference type="PROSITE" id="PS51125">
    <property type="entry name" value="NHL"/>
    <property type="match status" value="1"/>
</dbReference>
<dbReference type="InterPro" id="IPR011042">
    <property type="entry name" value="6-blade_b-propeller_TolB-like"/>
</dbReference>
<organism evidence="3 4">
    <name type="scientific">Rotaria sordida</name>
    <dbReference type="NCBI Taxonomy" id="392033"/>
    <lineage>
        <taxon>Eukaryota</taxon>
        <taxon>Metazoa</taxon>
        <taxon>Spiralia</taxon>
        <taxon>Gnathifera</taxon>
        <taxon>Rotifera</taxon>
        <taxon>Eurotatoria</taxon>
        <taxon>Bdelloidea</taxon>
        <taxon>Philodinida</taxon>
        <taxon>Philodinidae</taxon>
        <taxon>Rotaria</taxon>
    </lineage>
</organism>
<dbReference type="Gene3D" id="2.120.10.30">
    <property type="entry name" value="TolB, C-terminal domain"/>
    <property type="match status" value="1"/>
</dbReference>
<dbReference type="Proteomes" id="UP000663882">
    <property type="component" value="Unassembled WGS sequence"/>
</dbReference>
<reference evidence="3" key="1">
    <citation type="submission" date="2021-02" db="EMBL/GenBank/DDBJ databases">
        <authorList>
            <person name="Nowell W R."/>
        </authorList>
    </citation>
    <scope>NUCLEOTIDE SEQUENCE</scope>
</reference>
<protein>
    <submittedName>
        <fullName evidence="3">Uncharacterized protein</fullName>
    </submittedName>
</protein>
<comment type="caution">
    <text evidence="3">The sequence shown here is derived from an EMBL/GenBank/DDBJ whole genome shotgun (WGS) entry which is preliminary data.</text>
</comment>
<name>A0A814HTC1_9BILA</name>
<feature type="repeat" description="NHL" evidence="2">
    <location>
        <begin position="76"/>
        <end position="115"/>
    </location>
</feature>
<dbReference type="InterPro" id="IPR001258">
    <property type="entry name" value="NHL_repeat"/>
</dbReference>
<dbReference type="SUPFAM" id="SSF101898">
    <property type="entry name" value="NHL repeat"/>
    <property type="match status" value="1"/>
</dbReference>
<dbReference type="AlphaFoldDB" id="A0A814HTC1"/>
<gene>
    <name evidence="3" type="ORF">RFH988_LOCUS14828</name>
</gene>
<evidence type="ECO:0000256" key="2">
    <source>
        <dbReference type="PROSITE-ProRule" id="PRU00504"/>
    </source>
</evidence>
<keyword evidence="1" id="KW-0677">Repeat</keyword>
<sequence>MYILLAPVCSLQWNPTGTTVAGDGTAGVGAQQLNLPTDVFLASANTLLIVCTGASRVQRWTIGATQGVTVAGQADGSAGGNPNQFSNPTGVVVDRNGNIYVTDTGRSRIQRWPPGAAEGQTIAAAGDSTSANFIAAGTYYYGCNYHPGMGATIIVFRSSTGSSSSSANSLTGSSSMLVSNARMGVGHQ</sequence>
<dbReference type="Pfam" id="PF01436">
    <property type="entry name" value="NHL"/>
    <property type="match status" value="1"/>
</dbReference>
<dbReference type="EMBL" id="CAJNOO010000699">
    <property type="protein sequence ID" value="CAF1013881.1"/>
    <property type="molecule type" value="Genomic_DNA"/>
</dbReference>
<evidence type="ECO:0000313" key="3">
    <source>
        <dbReference type="EMBL" id="CAF1013881.1"/>
    </source>
</evidence>
<accession>A0A814HTC1</accession>
<evidence type="ECO:0000256" key="1">
    <source>
        <dbReference type="ARBA" id="ARBA00022737"/>
    </source>
</evidence>